<feature type="transmembrane region" description="Helical" evidence="1">
    <location>
        <begin position="35"/>
        <end position="52"/>
    </location>
</feature>
<feature type="transmembrane region" description="Helical" evidence="1">
    <location>
        <begin position="354"/>
        <end position="369"/>
    </location>
</feature>
<feature type="transmembrane region" description="Helical" evidence="1">
    <location>
        <begin position="196"/>
        <end position="229"/>
    </location>
</feature>
<keyword evidence="1" id="KW-0812">Transmembrane</keyword>
<feature type="transmembrane region" description="Helical" evidence="1">
    <location>
        <begin position="7"/>
        <end position="23"/>
    </location>
</feature>
<reference evidence="2 3" key="1">
    <citation type="submission" date="2015-09" db="EMBL/GenBank/DDBJ databases">
        <authorList>
            <consortium name="Pathogen Informatics"/>
        </authorList>
    </citation>
    <scope>NUCLEOTIDE SEQUENCE [LARGE SCALE GENOMIC DNA]</scope>
    <source>
        <strain evidence="2 3">2789STDY5834959</strain>
    </source>
</reference>
<keyword evidence="1" id="KW-1133">Transmembrane helix</keyword>
<proteinExistence type="predicted"/>
<dbReference type="PANTHER" id="PTHR37422">
    <property type="entry name" value="TEICHURONIC ACID BIOSYNTHESIS PROTEIN TUAE"/>
    <property type="match status" value="1"/>
</dbReference>
<accession>A0A173RBK8</accession>
<keyword evidence="2" id="KW-0436">Ligase</keyword>
<feature type="transmembrane region" description="Helical" evidence="1">
    <location>
        <begin position="93"/>
        <end position="112"/>
    </location>
</feature>
<name>A0A173RBK8_ANAHA</name>
<dbReference type="PANTHER" id="PTHR37422:SF13">
    <property type="entry name" value="LIPOPOLYSACCHARIDE BIOSYNTHESIS PROTEIN PA4999-RELATED"/>
    <property type="match status" value="1"/>
</dbReference>
<evidence type="ECO:0000256" key="1">
    <source>
        <dbReference type="SAM" id="Phobius"/>
    </source>
</evidence>
<feature type="transmembrane region" description="Helical" evidence="1">
    <location>
        <begin position="124"/>
        <end position="147"/>
    </location>
</feature>
<feature type="transmembrane region" description="Helical" evidence="1">
    <location>
        <begin position="278"/>
        <end position="298"/>
    </location>
</feature>
<gene>
    <name evidence="2" type="ORF">ERS852571_00347</name>
</gene>
<feature type="transmembrane region" description="Helical" evidence="1">
    <location>
        <begin position="167"/>
        <end position="189"/>
    </location>
</feature>
<protein>
    <submittedName>
        <fullName evidence="2">Lipid A core-O-antigen ligase and related enzymes</fullName>
    </submittedName>
</protein>
<evidence type="ECO:0000313" key="2">
    <source>
        <dbReference type="EMBL" id="CUM74748.1"/>
    </source>
</evidence>
<dbReference type="RefSeq" id="WP_055072272.1">
    <property type="nucleotide sequence ID" value="NZ_CYXY01000002.1"/>
</dbReference>
<feature type="transmembrane region" description="Helical" evidence="1">
    <location>
        <begin position="375"/>
        <end position="397"/>
    </location>
</feature>
<dbReference type="Proteomes" id="UP000095553">
    <property type="component" value="Unassembled WGS sequence"/>
</dbReference>
<dbReference type="AlphaFoldDB" id="A0A173RBK8"/>
<organism evidence="2 3">
    <name type="scientific">Anaerostipes hadrus</name>
    <dbReference type="NCBI Taxonomy" id="649756"/>
    <lineage>
        <taxon>Bacteria</taxon>
        <taxon>Bacillati</taxon>
        <taxon>Bacillota</taxon>
        <taxon>Clostridia</taxon>
        <taxon>Lachnospirales</taxon>
        <taxon>Lachnospiraceae</taxon>
        <taxon>Anaerostipes</taxon>
    </lineage>
</organism>
<feature type="transmembrane region" description="Helical" evidence="1">
    <location>
        <begin position="64"/>
        <end position="81"/>
    </location>
</feature>
<dbReference type="EMBL" id="CYXY01000002">
    <property type="protein sequence ID" value="CUM74748.1"/>
    <property type="molecule type" value="Genomic_DNA"/>
</dbReference>
<feature type="transmembrane region" description="Helical" evidence="1">
    <location>
        <begin position="318"/>
        <end position="342"/>
    </location>
</feature>
<dbReference type="InterPro" id="IPR051533">
    <property type="entry name" value="WaaL-like"/>
</dbReference>
<sequence>MKIKSNKVVYFLWSIVLISRILISMENPIGISPLWIYYISSSALILWLITIRKIKNNKKYNYRNAFWLIAFIIYVILFGKILENDQLKELIDFNFGAMFIFYLIVFLMADYLDSNKKKIEFVKNSFWILAITTIIISLLNWHMVLSINELVNNFFKGYTRERYAFGFYHPNAVANIALCIILLSILLMVENGKRKIYIIIDIIMCYLILVSSSRTSVCALILFFVLYMYSNLKQKIFNKHWKVLINTVLIIILGLLLLISNNNIAESLFEVSNRSYNFIYNIPILIKSGRFLIGLGFIGSGEFYQLHAYNTFFVDNYFLYVLMSTGLIGLVFIVSFIIWLCYRLLKGKNNSMKKVVAIILGVNIFSSLGETCFMYPSFISCFVYTIIYLTYACESIGSNNTIRKIKKDIY</sequence>
<evidence type="ECO:0000313" key="3">
    <source>
        <dbReference type="Proteomes" id="UP000095553"/>
    </source>
</evidence>
<dbReference type="GO" id="GO:0016874">
    <property type="term" value="F:ligase activity"/>
    <property type="evidence" value="ECO:0007669"/>
    <property type="project" value="UniProtKB-KW"/>
</dbReference>
<keyword evidence="1" id="KW-0472">Membrane</keyword>
<feature type="transmembrane region" description="Helical" evidence="1">
    <location>
        <begin position="241"/>
        <end position="258"/>
    </location>
</feature>